<reference evidence="3" key="1">
    <citation type="submission" date="2016-11" db="UniProtKB">
        <authorList>
            <consortium name="WormBaseParasite"/>
        </authorList>
    </citation>
    <scope>IDENTIFICATION</scope>
</reference>
<organism evidence="2 3">
    <name type="scientific">Heterorhabditis bacteriophora</name>
    <name type="common">Entomopathogenic nematode worm</name>
    <dbReference type="NCBI Taxonomy" id="37862"/>
    <lineage>
        <taxon>Eukaryota</taxon>
        <taxon>Metazoa</taxon>
        <taxon>Ecdysozoa</taxon>
        <taxon>Nematoda</taxon>
        <taxon>Chromadorea</taxon>
        <taxon>Rhabditida</taxon>
        <taxon>Rhabditina</taxon>
        <taxon>Rhabditomorpha</taxon>
        <taxon>Strongyloidea</taxon>
        <taxon>Heterorhabditidae</taxon>
        <taxon>Heterorhabditis</taxon>
    </lineage>
</organism>
<dbReference type="Proteomes" id="UP000095283">
    <property type="component" value="Unplaced"/>
</dbReference>
<evidence type="ECO:0000313" key="3">
    <source>
        <dbReference type="WBParaSite" id="Hba_12781"/>
    </source>
</evidence>
<protein>
    <submittedName>
        <fullName evidence="3">Lectin_legB domain-containing protein</fullName>
    </submittedName>
</protein>
<keyword evidence="1" id="KW-1133">Transmembrane helix</keyword>
<accession>A0A1I7X5W4</accession>
<proteinExistence type="predicted"/>
<keyword evidence="1" id="KW-0472">Membrane</keyword>
<sequence>MILICCAPYLYHYTCRRHSFYHRHKCSRSFVRYCSYIFHYAVFFCSLVGAICILSLNVILISSVHILGSNNIPPEIDRICITLLPRSRSIHASILPSPVFDGNKLEHQVNSEFLDSDGSATTECKPLWEDGGLGLGLRRKEAGPWQTRRKLGNQLIAVATQVVLNNTVPDDAHLELRFDHSLMHQMDSHGEQIFSCTRGIKSGWWKKLCKANYYSNLENKKEMASTKAWITVNYSYGLIT</sequence>
<evidence type="ECO:0000256" key="1">
    <source>
        <dbReference type="SAM" id="Phobius"/>
    </source>
</evidence>
<dbReference type="WBParaSite" id="Hba_12781">
    <property type="protein sequence ID" value="Hba_12781"/>
    <property type="gene ID" value="Hba_12781"/>
</dbReference>
<name>A0A1I7X5W4_HETBA</name>
<keyword evidence="1" id="KW-0812">Transmembrane</keyword>
<dbReference type="AlphaFoldDB" id="A0A1I7X5W4"/>
<evidence type="ECO:0000313" key="2">
    <source>
        <dbReference type="Proteomes" id="UP000095283"/>
    </source>
</evidence>
<feature type="transmembrane region" description="Helical" evidence="1">
    <location>
        <begin position="37"/>
        <end position="60"/>
    </location>
</feature>
<keyword evidence="2" id="KW-1185">Reference proteome</keyword>